<dbReference type="PANTHER" id="PTHR12714:SF24">
    <property type="entry name" value="SLR1182 PROTEIN"/>
    <property type="match status" value="1"/>
</dbReference>
<evidence type="ECO:0000256" key="4">
    <source>
        <dbReference type="ARBA" id="ARBA00023136"/>
    </source>
</evidence>
<keyword evidence="7" id="KW-1185">Reference proteome</keyword>
<comment type="subcellular location">
    <subcellularLocation>
        <location evidence="1">Endomembrane system</location>
        <topology evidence="1">Multi-pass membrane protein</topology>
    </subcellularLocation>
</comment>
<feature type="transmembrane region" description="Helical" evidence="5">
    <location>
        <begin position="31"/>
        <end position="62"/>
    </location>
</feature>
<name>A0A7Z7HSJ9_9PROT</name>
<keyword evidence="4 5" id="KW-0472">Membrane</keyword>
<evidence type="ECO:0008006" key="8">
    <source>
        <dbReference type="Google" id="ProtNLM"/>
    </source>
</evidence>
<protein>
    <recommendedName>
        <fullName evidence="8">Isoprenylcysteine carboxyl methyltransferase</fullName>
    </recommendedName>
</protein>
<dbReference type="Proteomes" id="UP000242886">
    <property type="component" value="Chromosome SDENCHOL"/>
</dbReference>
<evidence type="ECO:0000313" key="6">
    <source>
        <dbReference type="EMBL" id="SMB27567.1"/>
    </source>
</evidence>
<keyword evidence="2 5" id="KW-0812">Transmembrane</keyword>
<reference evidence="6" key="1">
    <citation type="submission" date="2017-03" db="EMBL/GenBank/DDBJ databases">
        <authorList>
            <consortium name="AG Boll"/>
        </authorList>
    </citation>
    <scope>NUCLEOTIDE SEQUENCE [LARGE SCALE GENOMIC DNA]</scope>
    <source>
        <strain evidence="6">Chol</strain>
    </source>
</reference>
<evidence type="ECO:0000313" key="7">
    <source>
        <dbReference type="Proteomes" id="UP000242886"/>
    </source>
</evidence>
<evidence type="ECO:0000256" key="1">
    <source>
        <dbReference type="ARBA" id="ARBA00004127"/>
    </source>
</evidence>
<organism evidence="6 7">
    <name type="scientific">Sterolibacterium denitrificans</name>
    <dbReference type="NCBI Taxonomy" id="157592"/>
    <lineage>
        <taxon>Bacteria</taxon>
        <taxon>Pseudomonadati</taxon>
        <taxon>Pseudomonadota</taxon>
        <taxon>Betaproteobacteria</taxon>
        <taxon>Nitrosomonadales</taxon>
        <taxon>Sterolibacteriaceae</taxon>
        <taxon>Sterolibacterium</taxon>
    </lineage>
</organism>
<dbReference type="PANTHER" id="PTHR12714">
    <property type="entry name" value="PROTEIN-S ISOPRENYLCYSTEINE O-METHYLTRANSFERASE"/>
    <property type="match status" value="1"/>
</dbReference>
<dbReference type="GO" id="GO:0016740">
    <property type="term" value="F:transferase activity"/>
    <property type="evidence" value="ECO:0007669"/>
    <property type="project" value="UniProtKB-ARBA"/>
</dbReference>
<dbReference type="GO" id="GO:0012505">
    <property type="term" value="C:endomembrane system"/>
    <property type="evidence" value="ECO:0007669"/>
    <property type="project" value="UniProtKB-SubCell"/>
</dbReference>
<dbReference type="InterPro" id="IPR007318">
    <property type="entry name" value="Phopholipid_MeTrfase"/>
</dbReference>
<evidence type="ECO:0000256" key="3">
    <source>
        <dbReference type="ARBA" id="ARBA00022989"/>
    </source>
</evidence>
<keyword evidence="3 5" id="KW-1133">Transmembrane helix</keyword>
<evidence type="ECO:0000256" key="2">
    <source>
        <dbReference type="ARBA" id="ARBA00022692"/>
    </source>
</evidence>
<dbReference type="AlphaFoldDB" id="A0A7Z7HSJ9"/>
<sequence length="92" mass="10541">MARTTVNPLAPGRSNSVVRTGPYRFTRNPMYLGMALLLLAWCIHLRNPLAPLSILAFFVYIIRFQIIPEERALLAKFGDAYAAYLSDVRRWL</sequence>
<evidence type="ECO:0000256" key="5">
    <source>
        <dbReference type="SAM" id="Phobius"/>
    </source>
</evidence>
<gene>
    <name evidence="6" type="ORF">SDENCHOL_20412</name>
</gene>
<dbReference type="EMBL" id="LT837803">
    <property type="protein sequence ID" value="SMB27567.1"/>
    <property type="molecule type" value="Genomic_DNA"/>
</dbReference>
<proteinExistence type="predicted"/>
<dbReference type="Gene3D" id="1.20.120.1630">
    <property type="match status" value="1"/>
</dbReference>
<accession>A0A7Z7HSJ9</accession>
<dbReference type="Pfam" id="PF04191">
    <property type="entry name" value="PEMT"/>
    <property type="match status" value="1"/>
</dbReference>